<protein>
    <submittedName>
        <fullName evidence="6">Transcriptional regulator, LysR-family</fullName>
    </submittedName>
</protein>
<sequence>MFFWGWRVAPLIRQDIARGSTVPILFFEKPIRCRYHRPLGETMDFKHFQQFLTLAETLNFRRAAEKLHMAQPPLSVSIRKLEAEVGVTLFTRGKDGVKLTESGEAALAEARRALFHAAQFRQAARAASTGDLGTLRIGFVGSATHEVLPRILPRFRALYPGVELELREAISIRLMQGIEEEAFDIGVVRVPVAIGSNTRLATLFTETFVLAVPKSNPLAQRATVRLKDLSDEGFILYSGADALGLRTAAIHACQLRGFMPRVTQEAIQVQTVLSLVEAGFGVALVPSVSRRFNSRHVIYKKLMDFPASASIGISLAWKPSAESAAVRNFLDVATQAFKP</sequence>
<dbReference type="CDD" id="cd08414">
    <property type="entry name" value="PBP2_LTTR_aromatics_like"/>
    <property type="match status" value="1"/>
</dbReference>
<keyword evidence="3" id="KW-0238">DNA-binding</keyword>
<dbReference type="Pfam" id="PF00126">
    <property type="entry name" value="HTH_1"/>
    <property type="match status" value="1"/>
</dbReference>
<name>A9HWS3_BORPD</name>
<dbReference type="GO" id="GO:0003677">
    <property type="term" value="F:DNA binding"/>
    <property type="evidence" value="ECO:0007669"/>
    <property type="project" value="UniProtKB-KW"/>
</dbReference>
<dbReference type="Gene3D" id="1.10.10.10">
    <property type="entry name" value="Winged helix-like DNA-binding domain superfamily/Winged helix DNA-binding domain"/>
    <property type="match status" value="1"/>
</dbReference>
<dbReference type="eggNOG" id="COG0583">
    <property type="taxonomic scope" value="Bacteria"/>
</dbReference>
<dbReference type="InterPro" id="IPR036388">
    <property type="entry name" value="WH-like_DNA-bd_sf"/>
</dbReference>
<dbReference type="InterPro" id="IPR036390">
    <property type="entry name" value="WH_DNA-bd_sf"/>
</dbReference>
<dbReference type="PANTHER" id="PTHR30346">
    <property type="entry name" value="TRANSCRIPTIONAL DUAL REGULATOR HCAR-RELATED"/>
    <property type="match status" value="1"/>
</dbReference>
<dbReference type="PANTHER" id="PTHR30346:SF0">
    <property type="entry name" value="HCA OPERON TRANSCRIPTIONAL ACTIVATOR HCAR"/>
    <property type="match status" value="1"/>
</dbReference>
<keyword evidence="2" id="KW-0805">Transcription regulation</keyword>
<feature type="domain" description="HTH lysR-type" evidence="5">
    <location>
        <begin position="43"/>
        <end position="100"/>
    </location>
</feature>
<dbReference type="GO" id="GO:0032993">
    <property type="term" value="C:protein-DNA complex"/>
    <property type="evidence" value="ECO:0007669"/>
    <property type="project" value="TreeGrafter"/>
</dbReference>
<dbReference type="Gene3D" id="3.40.190.10">
    <property type="entry name" value="Periplasmic binding protein-like II"/>
    <property type="match status" value="2"/>
</dbReference>
<evidence type="ECO:0000313" key="6">
    <source>
        <dbReference type="EMBL" id="CAP43644.1"/>
    </source>
</evidence>
<dbReference type="AlphaFoldDB" id="A9HWS3"/>
<dbReference type="InterPro" id="IPR005119">
    <property type="entry name" value="LysR_subst-bd"/>
</dbReference>
<dbReference type="SUPFAM" id="SSF46785">
    <property type="entry name" value="Winged helix' DNA-binding domain"/>
    <property type="match status" value="1"/>
</dbReference>
<dbReference type="FunFam" id="1.10.10.10:FF:000001">
    <property type="entry name" value="LysR family transcriptional regulator"/>
    <property type="match status" value="1"/>
</dbReference>
<gene>
    <name evidence="6" type="ordered locus">Bpet3302</name>
</gene>
<dbReference type="Proteomes" id="UP000001225">
    <property type="component" value="Chromosome"/>
</dbReference>
<proteinExistence type="inferred from homology"/>
<comment type="similarity">
    <text evidence="1">Belongs to the LysR transcriptional regulatory family.</text>
</comment>
<evidence type="ECO:0000259" key="5">
    <source>
        <dbReference type="PROSITE" id="PS50931"/>
    </source>
</evidence>
<evidence type="ECO:0000256" key="3">
    <source>
        <dbReference type="ARBA" id="ARBA00023125"/>
    </source>
</evidence>
<dbReference type="Pfam" id="PF03466">
    <property type="entry name" value="LysR_substrate"/>
    <property type="match status" value="1"/>
</dbReference>
<dbReference type="KEGG" id="bpt:Bpet3302"/>
<evidence type="ECO:0000256" key="2">
    <source>
        <dbReference type="ARBA" id="ARBA00023015"/>
    </source>
</evidence>
<keyword evidence="7" id="KW-1185">Reference proteome</keyword>
<dbReference type="SUPFAM" id="SSF53850">
    <property type="entry name" value="Periplasmic binding protein-like II"/>
    <property type="match status" value="1"/>
</dbReference>
<keyword evidence="4" id="KW-0804">Transcription</keyword>
<accession>A9HWS3</accession>
<dbReference type="PROSITE" id="PS50931">
    <property type="entry name" value="HTH_LYSR"/>
    <property type="match status" value="1"/>
</dbReference>
<dbReference type="STRING" id="94624.Bpet3302"/>
<dbReference type="EMBL" id="AM902716">
    <property type="protein sequence ID" value="CAP43644.1"/>
    <property type="molecule type" value="Genomic_DNA"/>
</dbReference>
<evidence type="ECO:0000256" key="4">
    <source>
        <dbReference type="ARBA" id="ARBA00023163"/>
    </source>
</evidence>
<evidence type="ECO:0000313" key="7">
    <source>
        <dbReference type="Proteomes" id="UP000001225"/>
    </source>
</evidence>
<dbReference type="PRINTS" id="PR00039">
    <property type="entry name" value="HTHLYSR"/>
</dbReference>
<evidence type="ECO:0000256" key="1">
    <source>
        <dbReference type="ARBA" id="ARBA00009437"/>
    </source>
</evidence>
<dbReference type="InterPro" id="IPR000847">
    <property type="entry name" value="LysR_HTH_N"/>
</dbReference>
<dbReference type="GO" id="GO:0003700">
    <property type="term" value="F:DNA-binding transcription factor activity"/>
    <property type="evidence" value="ECO:0007669"/>
    <property type="project" value="InterPro"/>
</dbReference>
<reference evidence="6 7" key="1">
    <citation type="journal article" date="2008" name="BMC Genomics">
        <title>The missing link: Bordetella petrii is endowed with both the metabolic versatility of environmental bacteria and virulence traits of pathogenic Bordetellae.</title>
        <authorList>
            <person name="Gross R."/>
            <person name="Guzman C.A."/>
            <person name="Sebaihia M."/>
            <person name="Martins Dos Santos V.A."/>
            <person name="Pieper D.H."/>
            <person name="Koebnik R."/>
            <person name="Lechner M."/>
            <person name="Bartels D."/>
            <person name="Buhrmester J."/>
            <person name="Choudhuri J.V."/>
            <person name="Ebensen T."/>
            <person name="Gaigalat L."/>
            <person name="Herrmann S."/>
            <person name="Khachane A.N."/>
            <person name="Larisch C."/>
            <person name="Link S."/>
            <person name="Linke B."/>
            <person name="Meyer F."/>
            <person name="Mormann S."/>
            <person name="Nakunst D."/>
            <person name="Rueckert C."/>
            <person name="Schneiker-Bekel S."/>
            <person name="Schulze K."/>
            <person name="Vorhoelter F.J."/>
            <person name="Yevsa T."/>
            <person name="Engle J.T."/>
            <person name="Goldman W.E."/>
            <person name="Puehler A."/>
            <person name="Goebel U.B."/>
            <person name="Goesmann A."/>
            <person name="Bloecker H."/>
            <person name="Kaiser O."/>
            <person name="Martinez-Arias R."/>
        </authorList>
    </citation>
    <scope>NUCLEOTIDE SEQUENCE [LARGE SCALE GENOMIC DNA]</scope>
    <source>
        <strain evidence="7">ATCC BAA-461 / DSM 12804 / CCUG 43448 / CIP 107267 / Se-1111R</strain>
    </source>
</reference>
<organism evidence="6 7">
    <name type="scientific">Bordetella petrii (strain ATCC BAA-461 / DSM 12804 / CCUG 43448 / CIP 107267 / Se-1111R)</name>
    <dbReference type="NCBI Taxonomy" id="340100"/>
    <lineage>
        <taxon>Bacteria</taxon>
        <taxon>Pseudomonadati</taxon>
        <taxon>Pseudomonadota</taxon>
        <taxon>Betaproteobacteria</taxon>
        <taxon>Burkholderiales</taxon>
        <taxon>Alcaligenaceae</taxon>
        <taxon>Bordetella</taxon>
    </lineage>
</organism>